<dbReference type="AlphaFoldDB" id="K1PZB2"/>
<dbReference type="InterPro" id="IPR003582">
    <property type="entry name" value="ShKT_dom"/>
</dbReference>
<proteinExistence type="predicted"/>
<dbReference type="InParanoid" id="K1PZB2"/>
<protein>
    <submittedName>
        <fullName evidence="2">Uncharacterized protein</fullName>
    </submittedName>
</protein>
<reference evidence="2" key="1">
    <citation type="journal article" date="2012" name="Nature">
        <title>The oyster genome reveals stress adaptation and complexity of shell formation.</title>
        <authorList>
            <person name="Zhang G."/>
            <person name="Fang X."/>
            <person name="Guo X."/>
            <person name="Li L."/>
            <person name="Luo R."/>
            <person name="Xu F."/>
            <person name="Yang P."/>
            <person name="Zhang L."/>
            <person name="Wang X."/>
            <person name="Qi H."/>
            <person name="Xiong Z."/>
            <person name="Que H."/>
            <person name="Xie Y."/>
            <person name="Holland P.W."/>
            <person name="Paps J."/>
            <person name="Zhu Y."/>
            <person name="Wu F."/>
            <person name="Chen Y."/>
            <person name="Wang J."/>
            <person name="Peng C."/>
            <person name="Meng J."/>
            <person name="Yang L."/>
            <person name="Liu J."/>
            <person name="Wen B."/>
            <person name="Zhang N."/>
            <person name="Huang Z."/>
            <person name="Zhu Q."/>
            <person name="Feng Y."/>
            <person name="Mount A."/>
            <person name="Hedgecock D."/>
            <person name="Xu Z."/>
            <person name="Liu Y."/>
            <person name="Domazet-Loso T."/>
            <person name="Du Y."/>
            <person name="Sun X."/>
            <person name="Zhang S."/>
            <person name="Liu B."/>
            <person name="Cheng P."/>
            <person name="Jiang X."/>
            <person name="Li J."/>
            <person name="Fan D."/>
            <person name="Wang W."/>
            <person name="Fu W."/>
            <person name="Wang T."/>
            <person name="Wang B."/>
            <person name="Zhang J."/>
            <person name="Peng Z."/>
            <person name="Li Y."/>
            <person name="Li N."/>
            <person name="Wang J."/>
            <person name="Chen M."/>
            <person name="He Y."/>
            <person name="Tan F."/>
            <person name="Song X."/>
            <person name="Zheng Q."/>
            <person name="Huang R."/>
            <person name="Yang H."/>
            <person name="Du X."/>
            <person name="Chen L."/>
            <person name="Yang M."/>
            <person name="Gaffney P.M."/>
            <person name="Wang S."/>
            <person name="Luo L."/>
            <person name="She Z."/>
            <person name="Ming Y."/>
            <person name="Huang W."/>
            <person name="Zhang S."/>
            <person name="Huang B."/>
            <person name="Zhang Y."/>
            <person name="Qu T."/>
            <person name="Ni P."/>
            <person name="Miao G."/>
            <person name="Wang J."/>
            <person name="Wang Q."/>
            <person name="Steinberg C.E."/>
            <person name="Wang H."/>
            <person name="Li N."/>
            <person name="Qian L."/>
            <person name="Zhang G."/>
            <person name="Li Y."/>
            <person name="Yang H."/>
            <person name="Liu X."/>
            <person name="Wang J."/>
            <person name="Yin Y."/>
            <person name="Wang J."/>
        </authorList>
    </citation>
    <scope>NUCLEOTIDE SEQUENCE [LARGE SCALE GENOMIC DNA]</scope>
    <source>
        <strain evidence="2">05x7-T-G4-1.051#20</strain>
    </source>
</reference>
<gene>
    <name evidence="2" type="ORF">CGI_10014060</name>
</gene>
<organism evidence="2">
    <name type="scientific">Magallana gigas</name>
    <name type="common">Pacific oyster</name>
    <name type="synonym">Crassostrea gigas</name>
    <dbReference type="NCBI Taxonomy" id="29159"/>
    <lineage>
        <taxon>Eukaryota</taxon>
        <taxon>Metazoa</taxon>
        <taxon>Spiralia</taxon>
        <taxon>Lophotrochozoa</taxon>
        <taxon>Mollusca</taxon>
        <taxon>Bivalvia</taxon>
        <taxon>Autobranchia</taxon>
        <taxon>Pteriomorphia</taxon>
        <taxon>Ostreida</taxon>
        <taxon>Ostreoidea</taxon>
        <taxon>Ostreidae</taxon>
        <taxon>Magallana</taxon>
    </lineage>
</organism>
<evidence type="ECO:0000313" key="2">
    <source>
        <dbReference type="EMBL" id="EKC24414.1"/>
    </source>
</evidence>
<comment type="caution">
    <text evidence="1">Lacks conserved residue(s) required for the propagation of feature annotation.</text>
</comment>
<name>K1PZB2_MAGGI</name>
<accession>K1PZB2</accession>
<dbReference type="EMBL" id="JH816853">
    <property type="protein sequence ID" value="EKC24414.1"/>
    <property type="molecule type" value="Genomic_DNA"/>
</dbReference>
<dbReference type="Pfam" id="PF01549">
    <property type="entry name" value="ShK"/>
    <property type="match status" value="1"/>
</dbReference>
<dbReference type="SMART" id="SM00254">
    <property type="entry name" value="ShKT"/>
    <property type="match status" value="1"/>
</dbReference>
<dbReference type="PROSITE" id="PS51670">
    <property type="entry name" value="SHKT"/>
    <property type="match status" value="1"/>
</dbReference>
<evidence type="ECO:0000256" key="1">
    <source>
        <dbReference type="PROSITE-ProRule" id="PRU01005"/>
    </source>
</evidence>
<sequence length="178" mass="19721">MSGSSSNPTVRIERDILVSLDEYMDRQKDMMEEEKTGKRMKRKATPSRRWPSAIVPYEIAPNTFRSCPAMNCPGEGFVGKDCQCKCPTNDPNNPIQTCAGTAASTTTTAAPPTSAPTNDCSDMNMYCSYWAGQGYCETSRYMMMYCKESCRICNDKASILESASALLMLAVVAIWRIL</sequence>
<dbReference type="HOGENOM" id="CLU_1512064_0_0_1"/>